<dbReference type="EMBL" id="BK014675">
    <property type="protein sequence ID" value="DAD67337.1"/>
    <property type="molecule type" value="Genomic_DNA"/>
</dbReference>
<name>A0A8S5LBP1_9CAUD</name>
<protein>
    <submittedName>
        <fullName evidence="1">Uncharacterized protein</fullName>
    </submittedName>
</protein>
<organism evidence="1">
    <name type="scientific">Siphoviridae sp. ctuHg3</name>
    <dbReference type="NCBI Taxonomy" id="2823608"/>
    <lineage>
        <taxon>Viruses</taxon>
        <taxon>Duplodnaviria</taxon>
        <taxon>Heunggongvirae</taxon>
        <taxon>Uroviricota</taxon>
        <taxon>Caudoviricetes</taxon>
    </lineage>
</organism>
<accession>A0A8S5LBP1</accession>
<proteinExistence type="predicted"/>
<evidence type="ECO:0000313" key="1">
    <source>
        <dbReference type="EMBL" id="DAD67337.1"/>
    </source>
</evidence>
<reference evidence="1" key="1">
    <citation type="journal article" date="2021" name="Proc. Natl. Acad. Sci. U.S.A.">
        <title>A Catalog of Tens of Thousands of Viruses from Human Metagenomes Reveals Hidden Associations with Chronic Diseases.</title>
        <authorList>
            <person name="Tisza M.J."/>
            <person name="Buck C.B."/>
        </authorList>
    </citation>
    <scope>NUCLEOTIDE SEQUENCE</scope>
    <source>
        <strain evidence="1">CtuHg3</strain>
    </source>
</reference>
<sequence length="63" mass="7398">MQKITFIVGTRGEQIEFKTDKKDFINELKFRFENKRLLEINLGSGIVLLNPSKILFVKIEEVK</sequence>